<dbReference type="Pfam" id="PF13809">
    <property type="entry name" value="Tubulin_2"/>
    <property type="match status" value="1"/>
</dbReference>
<dbReference type="InterPro" id="IPR025904">
    <property type="entry name" value="Tubulin-like"/>
</dbReference>
<reference evidence="2 3" key="2">
    <citation type="journal article" date="2003" name="DNA Res.">
        <title>Complete genome structure of Gloeobacter violaceus PCC 7421, a cyanobacterium that lacks thylakoids (supplement).</title>
        <authorList>
            <person name="Nakamura Y."/>
            <person name="Kaneko T."/>
            <person name="Sato S."/>
            <person name="Mimuro M."/>
            <person name="Miyashita H."/>
            <person name="Tsuchiya T."/>
            <person name="Sasamoto S."/>
            <person name="Watanabe A."/>
            <person name="Kawashima K."/>
            <person name="Kishida Y."/>
            <person name="Kiyokawa C."/>
            <person name="Kohara M."/>
            <person name="Matsumoto M."/>
            <person name="Matsuno A."/>
            <person name="Nakazaki N."/>
            <person name="Shimpo S."/>
            <person name="Takeuchi C."/>
            <person name="Yamada M."/>
            <person name="Tabata S."/>
        </authorList>
    </citation>
    <scope>NUCLEOTIDE SEQUENCE [LARGE SCALE GENOMIC DNA]</scope>
    <source>
        <strain evidence="3">ATCC 29082 / PCC 7421</strain>
    </source>
</reference>
<accession>Q7NLY7</accession>
<dbReference type="EMBL" id="BA000045">
    <property type="protein sequence ID" value="BAC88923.1"/>
    <property type="molecule type" value="Genomic_DNA"/>
</dbReference>
<evidence type="ECO:0000256" key="1">
    <source>
        <dbReference type="SAM" id="MobiDB-lite"/>
    </source>
</evidence>
<dbReference type="InterPro" id="IPR036525">
    <property type="entry name" value="Tubulin/FtsZ_GTPase_sf"/>
</dbReference>
<dbReference type="SUPFAM" id="SSF52490">
    <property type="entry name" value="Tubulin nucleotide-binding domain-like"/>
    <property type="match status" value="1"/>
</dbReference>
<dbReference type="OrthoDB" id="3400278at2"/>
<feature type="region of interest" description="Disordered" evidence="1">
    <location>
        <begin position="983"/>
        <end position="1011"/>
    </location>
</feature>
<name>Q7NLY7_GLOVI</name>
<dbReference type="PhylomeDB" id="Q7NLY7"/>
<dbReference type="GO" id="GO:0007017">
    <property type="term" value="P:microtubule-based process"/>
    <property type="evidence" value="ECO:0007669"/>
    <property type="project" value="InterPro"/>
</dbReference>
<proteinExistence type="predicted"/>
<protein>
    <submittedName>
        <fullName evidence="2">Glr0982 protein</fullName>
    </submittedName>
</protein>
<evidence type="ECO:0000313" key="2">
    <source>
        <dbReference type="EMBL" id="BAC88923.1"/>
    </source>
</evidence>
<reference evidence="2 3" key="1">
    <citation type="journal article" date="2003" name="DNA Res.">
        <title>Complete genome structure of Gloeobacter violaceus PCC 7421, a cyanobacterium that lacks thylakoids.</title>
        <authorList>
            <person name="Nakamura Y."/>
            <person name="Kaneko T."/>
            <person name="Sato S."/>
            <person name="Mimuro M."/>
            <person name="Miyashita H."/>
            <person name="Tsuchiya T."/>
            <person name="Sasamoto S."/>
            <person name="Watanabe A."/>
            <person name="Kawashima K."/>
            <person name="Kishida Y."/>
            <person name="Kiyokawa C."/>
            <person name="Kohara M."/>
            <person name="Matsumoto M."/>
            <person name="Matsuno A."/>
            <person name="Nakazaki N."/>
            <person name="Shimpo S."/>
            <person name="Takeuchi C."/>
            <person name="Yamada M."/>
            <person name="Tabata S."/>
        </authorList>
    </citation>
    <scope>NUCLEOTIDE SEQUENCE [LARGE SCALE GENOMIC DNA]</scope>
    <source>
        <strain evidence="3">ATCC 29082 / PCC 7421</strain>
    </source>
</reference>
<feature type="compositionally biased region" description="Low complexity" evidence="1">
    <location>
        <begin position="983"/>
        <end position="996"/>
    </location>
</feature>
<dbReference type="Proteomes" id="UP000000557">
    <property type="component" value="Chromosome"/>
</dbReference>
<dbReference type="GO" id="GO:0005525">
    <property type="term" value="F:GTP binding"/>
    <property type="evidence" value="ECO:0007669"/>
    <property type="project" value="InterPro"/>
</dbReference>
<dbReference type="InterPro" id="IPR029024">
    <property type="entry name" value="TerB-like"/>
</dbReference>
<keyword evidence="3" id="KW-1185">Reference proteome</keyword>
<dbReference type="STRING" id="251221.gene:10758460"/>
<dbReference type="EnsemblBacteria" id="BAC88923">
    <property type="protein sequence ID" value="BAC88923"/>
    <property type="gene ID" value="BAC88923"/>
</dbReference>
<dbReference type="PATRIC" id="fig|251221.4.peg.1003"/>
<dbReference type="HOGENOM" id="CLU_006179_0_0_3"/>
<dbReference type="Gene3D" id="3.40.50.1440">
    <property type="entry name" value="Tubulin/FtsZ, GTPase domain"/>
    <property type="match status" value="1"/>
</dbReference>
<evidence type="ECO:0000313" key="3">
    <source>
        <dbReference type="Proteomes" id="UP000000557"/>
    </source>
</evidence>
<dbReference type="InterPro" id="IPR017975">
    <property type="entry name" value="Tubulin_CS"/>
</dbReference>
<dbReference type="SUPFAM" id="SSF158682">
    <property type="entry name" value="TerB-like"/>
    <property type="match status" value="1"/>
</dbReference>
<dbReference type="PROSITE" id="PS00227">
    <property type="entry name" value="TUBULIN"/>
    <property type="match status" value="1"/>
</dbReference>
<organism evidence="2 3">
    <name type="scientific">Gloeobacter violaceus (strain ATCC 29082 / PCC 7421)</name>
    <dbReference type="NCBI Taxonomy" id="251221"/>
    <lineage>
        <taxon>Bacteria</taxon>
        <taxon>Bacillati</taxon>
        <taxon>Cyanobacteriota</taxon>
        <taxon>Cyanophyceae</taxon>
        <taxon>Gloeobacterales</taxon>
        <taxon>Gloeobacteraceae</taxon>
        <taxon>Gloeobacter</taxon>
    </lineage>
</organism>
<dbReference type="eggNOG" id="COG1511">
    <property type="taxonomic scope" value="Bacteria"/>
</dbReference>
<dbReference type="InParanoid" id="Q7NLY7"/>
<dbReference type="GO" id="GO:0005874">
    <property type="term" value="C:microtubule"/>
    <property type="evidence" value="ECO:0007669"/>
    <property type="project" value="InterPro"/>
</dbReference>
<sequence>MAMAEYTGMTPTVVVGLGGTGKEILIKIRRMIVESYGTLDALPIVSFLHLDTEQNAKVSEPQTVLKQDISLRPVEQVWTKVEDAKAILSRIGSYPYLAEWFPSQLKGTDSILAGAGQIRALGRFAFAVNYQQVKGAFAAARGRLRGHEKFMLDTWKVQLDQGINIFVVGSLSGGTGSGMLLDLAYNLRDWVPPSDLPQSSAYLVLPGAFSGLGDRVIANAYAALMELDYYSRTDTRFEAQYSTAASDRISDQSGRDVPFNFCYLVGNSNNKVTFASLEAVLEMVSQNIFLDFSSGFSQFKKLVRDNIRKHWAGPDPLGHPQSFITFGLSSIQFPIERVINACASRLAGRVVRWWMNPTPSPTAMRDLIRTEILPGLVLAESDNQHQLLDSIAMGDNAKPYTKEVADWAASLRKRRNDLQIPFENLQRFVLVEQEKYAVHFSDGDTDPRRWSDFYQKMFDNLERLSVQKCTELRATVAKMIEDRFRGPKFARQFLEVLLEVLADYKSRFDQDRQKNSIPQERSAANALQTLTKQIDDQARQFLLLDRKRRIDETFNAIMLALETVYVSKIEVKSRTLGVQLVEALREETERLLSDLTRFDRLMESLEAQFADKENTYLRETRTLTVNGILLYDEKDVGMIYQNTLGEREQAVCGLISEKVLTASDAMLFDLHTFDTFRARDLFSRLLDASLDEFVGRSRARVSAARKFLETYPTVEQQEAQIKTTFEKSEPFLRFSQEQARLGWDDKPEKRQTLVGIQGGNKPDDPAAATLLPFIRKTSTITDKDIRPLGESHRIFFVQEAGAFPLRLIEGMARMRSVYRAVKAVERNPLHTDSDEDRFGDLMPSTEDEVQVRRNAILGRALDLIDLVENKLTGYQEARLRFFDRQSGLEKTEVLGNDWQSATEFLLNDANRRLKDILADELARQGGSPTTRPAKQEFYTRLMQWLAVHRAEIEGGEDNPAYREAAEAIEDFIKTHNLYIEGTPRPGAAANGPARATPAPPPAAILQPGDPARESNLDKYRKLVESCVKDGELSATEKTLLERFRVRYSVSPEQSQQLIELLTPKPQNKGAVLEYGLMFRAFLENDAAIDPEEQAQLLELQEELGLTNDQVHIIEANVKEELGQS</sequence>
<dbReference type="KEGG" id="gvi:glr0982"/>
<gene>
    <name evidence="2" type="ordered locus">glr0982</name>
</gene>
<dbReference type="AlphaFoldDB" id="Q7NLY7"/>